<dbReference type="Pfam" id="PF00440">
    <property type="entry name" value="TetR_N"/>
    <property type="match status" value="2"/>
</dbReference>
<organism evidence="4">
    <name type="scientific">uncultured spirochete</name>
    <dbReference type="NCBI Taxonomy" id="156406"/>
    <lineage>
        <taxon>Bacteria</taxon>
        <taxon>Pseudomonadati</taxon>
        <taxon>Spirochaetota</taxon>
        <taxon>Spirochaetia</taxon>
        <taxon>Spirochaetales</taxon>
        <taxon>environmental samples</taxon>
    </lineage>
</organism>
<feature type="DNA-binding region" description="H-T-H motif" evidence="2">
    <location>
        <begin position="26"/>
        <end position="45"/>
    </location>
</feature>
<evidence type="ECO:0000259" key="3">
    <source>
        <dbReference type="PROSITE" id="PS50977"/>
    </source>
</evidence>
<dbReference type="PANTHER" id="PTHR43479:SF11">
    <property type="entry name" value="ACREF_ENVCD OPERON REPRESSOR-RELATED"/>
    <property type="match status" value="1"/>
</dbReference>
<evidence type="ECO:0000256" key="1">
    <source>
        <dbReference type="ARBA" id="ARBA00023125"/>
    </source>
</evidence>
<accession>A0A3P3XMJ8</accession>
<sequence>MNSDTRQALIDSAVTLFSTKWYGTVSVAEICRSAGLSNGAFYRHFKNKEEIFCAILDHVVQQIEKALKPLSSMELSQRLPNFVSIIYNFSQDYTPLVRVFREGQYRLFEYERKLKDVYEHAFQVVFGRTPSITEYLFALAGLRFASIRAALHQIPVQTDALVTILSKGLFKTQPINADRIFATSITPLPIELWPDSRDLLLAEGRKLFGEKGYFETNIHDVTSNAGLAIGSFYRYFESKESFYKEVIRSVGRDVRHFISLNLGNGLNRVEREMRGLWLFILFLSMDRYCYNIVREAEFVLPNEVRDYYDAFHRGYLKREDASLTCDSTTCIEFMLGVAHYLGIEVIFDKSPEIARQTIEEMGQLYIHGLGEMQRPDESASVR</sequence>
<dbReference type="GO" id="GO:0003677">
    <property type="term" value="F:DNA binding"/>
    <property type="evidence" value="ECO:0007669"/>
    <property type="project" value="UniProtKB-UniRule"/>
</dbReference>
<keyword evidence="1 2" id="KW-0238">DNA-binding</keyword>
<reference evidence="4" key="1">
    <citation type="submission" date="2017-02" db="EMBL/GenBank/DDBJ databases">
        <authorList>
            <person name="Regsiter A."/>
            <person name="William W."/>
        </authorList>
    </citation>
    <scope>NUCLEOTIDE SEQUENCE</scope>
    <source>
        <strain evidence="4">BdmA 4</strain>
    </source>
</reference>
<proteinExistence type="predicted"/>
<dbReference type="SUPFAM" id="SSF46689">
    <property type="entry name" value="Homeodomain-like"/>
    <property type="match status" value="2"/>
</dbReference>
<evidence type="ECO:0000313" key="4">
    <source>
        <dbReference type="EMBL" id="SLM17512.1"/>
    </source>
</evidence>
<dbReference type="EMBL" id="FWDO01000004">
    <property type="protein sequence ID" value="SLM17512.1"/>
    <property type="molecule type" value="Genomic_DNA"/>
</dbReference>
<dbReference type="PANTHER" id="PTHR43479">
    <property type="entry name" value="ACREF/ENVCD OPERON REPRESSOR-RELATED"/>
    <property type="match status" value="1"/>
</dbReference>
<feature type="domain" description="HTH tetR-type" evidence="3">
    <location>
        <begin position="194"/>
        <end position="254"/>
    </location>
</feature>
<feature type="domain" description="HTH tetR-type" evidence="3">
    <location>
        <begin position="3"/>
        <end position="63"/>
    </location>
</feature>
<name>A0A3P3XMJ8_9SPIR</name>
<dbReference type="PRINTS" id="PR00455">
    <property type="entry name" value="HTHTETR"/>
</dbReference>
<protein>
    <submittedName>
        <fullName evidence="4">Putative Transcriptional regulator</fullName>
    </submittedName>
</protein>
<dbReference type="PROSITE" id="PS50977">
    <property type="entry name" value="HTH_TETR_2"/>
    <property type="match status" value="2"/>
</dbReference>
<dbReference type="InterPro" id="IPR009057">
    <property type="entry name" value="Homeodomain-like_sf"/>
</dbReference>
<dbReference type="Gene3D" id="1.10.357.10">
    <property type="entry name" value="Tetracycline Repressor, domain 2"/>
    <property type="match status" value="2"/>
</dbReference>
<evidence type="ECO:0000256" key="2">
    <source>
        <dbReference type="PROSITE-ProRule" id="PRU00335"/>
    </source>
</evidence>
<gene>
    <name evidence="4" type="ORF">SPIRO4BDMA_40081</name>
</gene>
<dbReference type="InterPro" id="IPR050624">
    <property type="entry name" value="HTH-type_Tx_Regulator"/>
</dbReference>
<feature type="DNA-binding region" description="H-T-H motif" evidence="2">
    <location>
        <begin position="217"/>
        <end position="236"/>
    </location>
</feature>
<dbReference type="InterPro" id="IPR001647">
    <property type="entry name" value="HTH_TetR"/>
</dbReference>
<dbReference type="AlphaFoldDB" id="A0A3P3XMJ8"/>